<feature type="transmembrane region" description="Helical" evidence="5">
    <location>
        <begin position="200"/>
        <end position="226"/>
    </location>
</feature>
<gene>
    <name evidence="6" type="ORF">C8N24_1163</name>
</gene>
<dbReference type="InterPro" id="IPR036259">
    <property type="entry name" value="MFS_trans_sf"/>
</dbReference>
<sequence length="545" mass="55494">MAGTRRALVAIAAALALADASIVALALPPILVEFDTTITGAAAIVGVYALVLAACIWPARALRPGPAGLLLFAAASIGCAVAPNLWVMLGFRALQAAGAAAALLTAFHVLEAGDSRAGRRWWLGAALIGTAAGPAIGGVLTEAFDWRAIFVVQVPLALAAAWACRATPTPAGREKPAGAARSREWPAAPAVAGPVSWPNLAALAFTAAAFTAVLFLLVIELVAGFAISPLRAALGVSVLPLAALAAAALPGSVDIRALGGALLLAGGAAALAFLPAASVAWTLVPQILAGAGMGLALPALSPERDLEEAARTLVARHVGIVLVLAILAPIATAQLTRATDEAILKGASLVLDAQIDPLKKLQLAPALLDDIDTDAPRETLDQAVDAQRGGFADSADVYDRLGQRLDDVVVAAVLEAFRVAYLIAAALALLAALIYVRLFRRPAILLAAAVAVGAAVVYATEARSDRTPSVTLADPCDPREVPGASGLSGEIQARVLAQLNEAACKVGVSREELALAIFDEGRAADFEREHGVDPRSTINLLSLLG</sequence>
<evidence type="ECO:0000256" key="3">
    <source>
        <dbReference type="ARBA" id="ARBA00022989"/>
    </source>
</evidence>
<evidence type="ECO:0000313" key="6">
    <source>
        <dbReference type="EMBL" id="RKQ91341.1"/>
    </source>
</evidence>
<keyword evidence="2 5" id="KW-0812">Transmembrane</keyword>
<evidence type="ECO:0000256" key="2">
    <source>
        <dbReference type="ARBA" id="ARBA00022692"/>
    </source>
</evidence>
<name>A0A660LF47_9ACTN</name>
<dbReference type="Pfam" id="PF07690">
    <property type="entry name" value="MFS_1"/>
    <property type="match status" value="1"/>
</dbReference>
<evidence type="ECO:0000256" key="5">
    <source>
        <dbReference type="SAM" id="Phobius"/>
    </source>
</evidence>
<accession>A0A660LF47</accession>
<feature type="transmembrane region" description="Helical" evidence="5">
    <location>
        <begin position="69"/>
        <end position="87"/>
    </location>
</feature>
<keyword evidence="3 5" id="KW-1133">Transmembrane helix</keyword>
<dbReference type="PANTHER" id="PTHR42718:SF49">
    <property type="entry name" value="EXPORT PROTEIN"/>
    <property type="match status" value="1"/>
</dbReference>
<dbReference type="PANTHER" id="PTHR42718">
    <property type="entry name" value="MAJOR FACILITATOR SUPERFAMILY MULTIDRUG TRANSPORTER MFSC"/>
    <property type="match status" value="1"/>
</dbReference>
<dbReference type="InterPro" id="IPR011701">
    <property type="entry name" value="MFS"/>
</dbReference>
<feature type="transmembrane region" description="Helical" evidence="5">
    <location>
        <begin position="232"/>
        <end position="250"/>
    </location>
</feature>
<dbReference type="Proteomes" id="UP000278962">
    <property type="component" value="Unassembled WGS sequence"/>
</dbReference>
<dbReference type="AlphaFoldDB" id="A0A660LF47"/>
<feature type="transmembrane region" description="Helical" evidence="5">
    <location>
        <begin position="416"/>
        <end position="436"/>
    </location>
</feature>
<feature type="transmembrane region" description="Helical" evidence="5">
    <location>
        <begin position="36"/>
        <end position="57"/>
    </location>
</feature>
<evidence type="ECO:0000256" key="1">
    <source>
        <dbReference type="ARBA" id="ARBA00004141"/>
    </source>
</evidence>
<dbReference type="OrthoDB" id="5244975at2"/>
<evidence type="ECO:0000256" key="4">
    <source>
        <dbReference type="ARBA" id="ARBA00023136"/>
    </source>
</evidence>
<feature type="transmembrane region" description="Helical" evidence="5">
    <location>
        <begin position="443"/>
        <end position="460"/>
    </location>
</feature>
<dbReference type="Gene3D" id="1.20.1250.20">
    <property type="entry name" value="MFS general substrate transporter like domains"/>
    <property type="match status" value="1"/>
</dbReference>
<comment type="caution">
    <text evidence="6">The sequence shown here is derived from an EMBL/GenBank/DDBJ whole genome shotgun (WGS) entry which is preliminary data.</text>
</comment>
<proteinExistence type="predicted"/>
<dbReference type="GO" id="GO:0016020">
    <property type="term" value="C:membrane"/>
    <property type="evidence" value="ECO:0007669"/>
    <property type="project" value="UniProtKB-SubCell"/>
</dbReference>
<protein>
    <submittedName>
        <fullName evidence="6">Putative MFS family arabinose efflux permease</fullName>
    </submittedName>
</protein>
<feature type="transmembrane region" description="Helical" evidence="5">
    <location>
        <begin position="93"/>
        <end position="110"/>
    </location>
</feature>
<dbReference type="SUPFAM" id="SSF103473">
    <property type="entry name" value="MFS general substrate transporter"/>
    <property type="match status" value="1"/>
</dbReference>
<feature type="transmembrane region" description="Helical" evidence="5">
    <location>
        <begin position="313"/>
        <end position="331"/>
    </location>
</feature>
<feature type="transmembrane region" description="Helical" evidence="5">
    <location>
        <begin position="257"/>
        <end position="277"/>
    </location>
</feature>
<reference evidence="6 7" key="1">
    <citation type="submission" date="2018-10" db="EMBL/GenBank/DDBJ databases">
        <title>Genomic Encyclopedia of Archaeal and Bacterial Type Strains, Phase II (KMG-II): from individual species to whole genera.</title>
        <authorList>
            <person name="Goeker M."/>
        </authorList>
    </citation>
    <scope>NUCLEOTIDE SEQUENCE [LARGE SCALE GENOMIC DNA]</scope>
    <source>
        <strain evidence="6 7">DSM 14954</strain>
    </source>
</reference>
<evidence type="ECO:0000313" key="7">
    <source>
        <dbReference type="Proteomes" id="UP000278962"/>
    </source>
</evidence>
<keyword evidence="7" id="KW-1185">Reference proteome</keyword>
<organism evidence="6 7">
    <name type="scientific">Solirubrobacter pauli</name>
    <dbReference type="NCBI Taxonomy" id="166793"/>
    <lineage>
        <taxon>Bacteria</taxon>
        <taxon>Bacillati</taxon>
        <taxon>Actinomycetota</taxon>
        <taxon>Thermoleophilia</taxon>
        <taxon>Solirubrobacterales</taxon>
        <taxon>Solirubrobacteraceae</taxon>
        <taxon>Solirubrobacter</taxon>
    </lineage>
</organism>
<comment type="subcellular location">
    <subcellularLocation>
        <location evidence="1">Membrane</location>
        <topology evidence="1">Multi-pass membrane protein</topology>
    </subcellularLocation>
</comment>
<keyword evidence="4 5" id="KW-0472">Membrane</keyword>
<dbReference type="EMBL" id="RBIL01000001">
    <property type="protein sequence ID" value="RKQ91341.1"/>
    <property type="molecule type" value="Genomic_DNA"/>
</dbReference>
<feature type="transmembrane region" description="Helical" evidence="5">
    <location>
        <begin position="122"/>
        <end position="140"/>
    </location>
</feature>
<dbReference type="GO" id="GO:0022857">
    <property type="term" value="F:transmembrane transporter activity"/>
    <property type="evidence" value="ECO:0007669"/>
    <property type="project" value="InterPro"/>
</dbReference>
<dbReference type="RefSeq" id="WP_121248870.1">
    <property type="nucleotide sequence ID" value="NZ_RBIL01000001.1"/>
</dbReference>